<name>A0A975HFT9_9SPHN</name>
<dbReference type="InterPro" id="IPR050261">
    <property type="entry name" value="FrsA_esterase"/>
</dbReference>
<evidence type="ECO:0000313" key="2">
    <source>
        <dbReference type="EMBL" id="QTH23896.1"/>
    </source>
</evidence>
<dbReference type="PANTHER" id="PTHR22946">
    <property type="entry name" value="DIENELACTONE HYDROLASE DOMAIN-CONTAINING PROTEIN-RELATED"/>
    <property type="match status" value="1"/>
</dbReference>
<dbReference type="Proteomes" id="UP000664914">
    <property type="component" value="Chromosome"/>
</dbReference>
<organism evidence="2 3">
    <name type="scientific">Rhizorhabdus wittichii</name>
    <dbReference type="NCBI Taxonomy" id="160791"/>
    <lineage>
        <taxon>Bacteria</taxon>
        <taxon>Pseudomonadati</taxon>
        <taxon>Pseudomonadota</taxon>
        <taxon>Alphaproteobacteria</taxon>
        <taxon>Sphingomonadales</taxon>
        <taxon>Sphingomonadaceae</taxon>
        <taxon>Rhizorhabdus</taxon>
    </lineage>
</organism>
<evidence type="ECO:0000259" key="1">
    <source>
        <dbReference type="Pfam" id="PF00326"/>
    </source>
</evidence>
<accession>A0A975HFT9</accession>
<dbReference type="RefSeq" id="WP_208634047.1">
    <property type="nucleotide sequence ID" value="NZ_CP059319.1"/>
</dbReference>
<evidence type="ECO:0000313" key="3">
    <source>
        <dbReference type="Proteomes" id="UP000664914"/>
    </source>
</evidence>
<proteinExistence type="predicted"/>
<dbReference type="GO" id="GO:0006508">
    <property type="term" value="P:proteolysis"/>
    <property type="evidence" value="ECO:0007669"/>
    <property type="project" value="InterPro"/>
</dbReference>
<protein>
    <submittedName>
        <fullName evidence="2">Prolyl oligopeptidase family serine peptidase</fullName>
    </submittedName>
</protein>
<reference evidence="2" key="2">
    <citation type="submission" date="2021-04" db="EMBL/GenBank/DDBJ databases">
        <title>Isolation and genomic analysis of the ibuprofen-degrading bacterium Sphingomonas strain MPO218.</title>
        <authorList>
            <person name="Aulestia M."/>
            <person name="Flores A."/>
            <person name="Mangas E.L."/>
            <person name="Perez-Pulido A.J."/>
            <person name="Santero E."/>
            <person name="Camacho E.M."/>
        </authorList>
    </citation>
    <scope>NUCLEOTIDE SEQUENCE</scope>
    <source>
        <strain evidence="2">MPO218</strain>
    </source>
</reference>
<dbReference type="InterPro" id="IPR001375">
    <property type="entry name" value="Peptidase_S9_cat"/>
</dbReference>
<sequence length="256" mass="27636">MTRIGAGGIALTGEDIRIAAGDGVELDLMLYRPAIAAAALPAVILCPGGVGTGMFEIVEWLAGPLRDAGFVAVTMNWRSGLPDHDPDDVSAAIDWLSAQPGVDPSRIGVMGMSRGGNAALRATALDKRIRACATFGAVTDLLQQAVSVKDYAPGRYRMFLDWLGSPDEHADRYRAVSAITHAAKIGQPLLMVHGQHDMHSPPEQSLWMDEAVRRGGNADSRVEIVPMMCHYGDVIPNHFGFDRLRALILPFLIEWL</sequence>
<feature type="domain" description="Peptidase S9 prolyl oligopeptidase catalytic" evidence="1">
    <location>
        <begin position="81"/>
        <end position="230"/>
    </location>
</feature>
<dbReference type="InterPro" id="IPR029058">
    <property type="entry name" value="AB_hydrolase_fold"/>
</dbReference>
<reference evidence="2" key="1">
    <citation type="submission" date="2020-07" db="EMBL/GenBank/DDBJ databases">
        <authorList>
            <person name="Camacho E."/>
        </authorList>
    </citation>
    <scope>NUCLEOTIDE SEQUENCE</scope>
    <source>
        <strain evidence="2">MPO218</strain>
    </source>
</reference>
<dbReference type="GO" id="GO:0008236">
    <property type="term" value="F:serine-type peptidase activity"/>
    <property type="evidence" value="ECO:0007669"/>
    <property type="project" value="InterPro"/>
</dbReference>
<dbReference type="SUPFAM" id="SSF53474">
    <property type="entry name" value="alpha/beta-Hydrolases"/>
    <property type="match status" value="1"/>
</dbReference>
<dbReference type="Gene3D" id="3.40.50.1820">
    <property type="entry name" value="alpha/beta hydrolase"/>
    <property type="match status" value="1"/>
</dbReference>
<dbReference type="AlphaFoldDB" id="A0A975HFT9"/>
<dbReference type="Pfam" id="PF00326">
    <property type="entry name" value="Peptidase_S9"/>
    <property type="match status" value="1"/>
</dbReference>
<gene>
    <name evidence="2" type="ORF">HRJ34_10515</name>
</gene>
<dbReference type="EMBL" id="CP059319">
    <property type="protein sequence ID" value="QTH23896.1"/>
    <property type="molecule type" value="Genomic_DNA"/>
</dbReference>